<comment type="caution">
    <text evidence="1">The sequence shown here is derived from an EMBL/GenBank/DDBJ whole genome shotgun (WGS) entry which is preliminary data.</text>
</comment>
<protein>
    <submittedName>
        <fullName evidence="1">Uncharacterized protein</fullName>
    </submittedName>
</protein>
<sequence length="33" mass="3985">MINYIMFTLFKIKSHFLLKVTPNEIQKDKTKLT</sequence>
<dbReference type="AlphaFoldDB" id="A0A3L9YX04"/>
<reference evidence="1 2" key="1">
    <citation type="submission" date="2018-10" db="EMBL/GenBank/DDBJ databases">
        <title>Genomic Encyclopedia of Archaeal and Bacterial Type Strains, Phase II (KMG-II): from individual species to whole genera.</title>
        <authorList>
            <person name="Goeker M."/>
        </authorList>
    </citation>
    <scope>NUCLEOTIDE SEQUENCE [LARGE SCALE GENOMIC DNA]</scope>
    <source>
        <strain evidence="1 2">DSM 23424</strain>
    </source>
</reference>
<name>A0A3L9YX04_9FLAO</name>
<gene>
    <name evidence="1" type="ORF">BXY75_1231</name>
</gene>
<dbReference type="EMBL" id="REFC01000012">
    <property type="protein sequence ID" value="RMA64357.1"/>
    <property type="molecule type" value="Genomic_DNA"/>
</dbReference>
<dbReference type="Proteomes" id="UP000271339">
    <property type="component" value="Unassembled WGS sequence"/>
</dbReference>
<keyword evidence="2" id="KW-1185">Reference proteome</keyword>
<evidence type="ECO:0000313" key="2">
    <source>
        <dbReference type="Proteomes" id="UP000271339"/>
    </source>
</evidence>
<accession>A0A3L9YX04</accession>
<proteinExistence type="predicted"/>
<organism evidence="1 2">
    <name type="scientific">Ulvibacter antarcticus</name>
    <dbReference type="NCBI Taxonomy" id="442714"/>
    <lineage>
        <taxon>Bacteria</taxon>
        <taxon>Pseudomonadati</taxon>
        <taxon>Bacteroidota</taxon>
        <taxon>Flavobacteriia</taxon>
        <taxon>Flavobacteriales</taxon>
        <taxon>Flavobacteriaceae</taxon>
        <taxon>Ulvibacter</taxon>
    </lineage>
</organism>
<evidence type="ECO:0000313" key="1">
    <source>
        <dbReference type="EMBL" id="RMA64357.1"/>
    </source>
</evidence>